<evidence type="ECO:0000313" key="1">
    <source>
        <dbReference type="EMBL" id="OBZ96699.1"/>
    </source>
</evidence>
<name>A0A1C7P621_9HYPH</name>
<gene>
    <name evidence="1" type="ORF">ADU59_02825</name>
</gene>
<dbReference type="AlphaFoldDB" id="A0A1C7P621"/>
<proteinExistence type="predicted"/>
<organism evidence="1 2">
    <name type="scientific">Pararhizobium polonicum</name>
    <dbReference type="NCBI Taxonomy" id="1612624"/>
    <lineage>
        <taxon>Bacteria</taxon>
        <taxon>Pseudomonadati</taxon>
        <taxon>Pseudomonadota</taxon>
        <taxon>Alphaproteobacteria</taxon>
        <taxon>Hyphomicrobiales</taxon>
        <taxon>Rhizobiaceae</taxon>
        <taxon>Rhizobium/Agrobacterium group</taxon>
        <taxon>Pararhizobium</taxon>
    </lineage>
</organism>
<dbReference type="OrthoDB" id="8379670at2"/>
<comment type="caution">
    <text evidence="1">The sequence shown here is derived from an EMBL/GenBank/DDBJ whole genome shotgun (WGS) entry which is preliminary data.</text>
</comment>
<sequence>MKIWTEEERQRYEAERDAEPYMPGFTRGEFDRLPKRRQEHETQKAFQLATSSLGYWKTCSLSPCRRAKACRGFLTEAQATAGGYHTSFPPCIRDGAYRQEATLKETARLYGLEDEEPGYPEKRDW</sequence>
<dbReference type="EMBL" id="LGLV01000004">
    <property type="protein sequence ID" value="OBZ96699.1"/>
    <property type="molecule type" value="Genomic_DNA"/>
</dbReference>
<accession>A0A1C7P621</accession>
<reference evidence="1 2" key="1">
    <citation type="journal article" date="2016" name="Syst. Appl. Microbiol.">
        <title>Pararhizobium polonicum sp. nov. isolated from tumors on stone fruit rootstocks.</title>
        <authorList>
            <person name="Pulawska J."/>
            <person name="Kuzmanovic N."/>
            <person name="Willems A."/>
            <person name="Pothier J.F."/>
        </authorList>
    </citation>
    <scope>NUCLEOTIDE SEQUENCE [LARGE SCALE GENOMIC DNA]</scope>
    <source>
        <strain evidence="1 2">F5.1</strain>
    </source>
</reference>
<keyword evidence="2" id="KW-1185">Reference proteome</keyword>
<evidence type="ECO:0000313" key="2">
    <source>
        <dbReference type="Proteomes" id="UP000093111"/>
    </source>
</evidence>
<dbReference type="Proteomes" id="UP000093111">
    <property type="component" value="Unassembled WGS sequence"/>
</dbReference>
<dbReference type="RefSeq" id="WP_068951466.1">
    <property type="nucleotide sequence ID" value="NZ_LGLV01000004.1"/>
</dbReference>
<protein>
    <submittedName>
        <fullName evidence="1">Uncharacterized protein</fullName>
    </submittedName>
</protein>